<accession>A0A9W8GS44</accession>
<sequence>MTTGSASDTPALREATTDARAHEEPHTELGPAHLQQPAPVVEGAVGPVQEAERAPPAEQSGDGAAEADQPTALAKDSDAPMQNTERDKEIVEEFEYLLEKSQQLFSGLSDLPEIGSKYWMPHFQRTFEVYTKLWKFQTQHRVLLEKPEHYGLKRWEVGEIASKIGQLYYRYYLRTSETNYLQEAYMFYDAIRERNYFKGEQEVRNSALMIKKLRYYARFIMVCLQINNAPMMLQLLDEVKALIDIYSATFNPVDKMEWSLVVKEMAMFMQAVCSPVPSNHSGTASLPVSYRLVTRRRPRLEKDGSKFRLQEAVIVGNRPTQIKFSELTLDMYYMLQMLEREPSANTKEAAAGSAATPAIPAAAETAEGSTAGIAEGSAADTPEPPEPAADTVGVRGKSVLKEKAEPNERDKDVVEKERPVRRVNPHKYVLYQPNFSQIQVYLANAFREIGEQGCVLLYLSSEGAGTEVPGAANAAAAHGYIGGIATSRRSSGEAAKDRSAEQLVNSVHPADLVPYTRKPFFLVVESESSLAYKDMPNLFNQPLLCLLSPTQYPMTSSSGSIYTFFLHSPIVAFCVISQITSMASEQWSELETLFVEIEDLVFELLNTYVAAASPVRKFLGDDFLRQIIIRHALCCVFLDLHLEFVKPEHMPQSSPERFKDVVSAPVLLRKTRDIVELCSVEDRYRMSDSPPTPPAKSPSPTQGLSASPPPATALATMPEADTGNSNSANDHPASPPT</sequence>
<protein>
    <recommendedName>
        <fullName evidence="4">Protein SCAI</fullName>
    </recommendedName>
</protein>
<dbReference type="InterPro" id="IPR022709">
    <property type="entry name" value="SCAI"/>
</dbReference>
<dbReference type="GO" id="GO:0003714">
    <property type="term" value="F:transcription corepressor activity"/>
    <property type="evidence" value="ECO:0007669"/>
    <property type="project" value="InterPro"/>
</dbReference>
<feature type="compositionally biased region" description="Low complexity" evidence="1">
    <location>
        <begin position="698"/>
        <end position="718"/>
    </location>
</feature>
<feature type="region of interest" description="Disordered" evidence="1">
    <location>
        <begin position="682"/>
        <end position="737"/>
    </location>
</feature>
<keyword evidence="3" id="KW-1185">Reference proteome</keyword>
<feature type="compositionally biased region" description="Low complexity" evidence="1">
    <location>
        <begin position="36"/>
        <end position="49"/>
    </location>
</feature>
<dbReference type="Pfam" id="PF12070">
    <property type="entry name" value="SCAI"/>
    <property type="match status" value="1"/>
</dbReference>
<feature type="compositionally biased region" description="Low complexity" evidence="1">
    <location>
        <begin position="349"/>
        <end position="381"/>
    </location>
</feature>
<comment type="caution">
    <text evidence="2">The sequence shown here is derived from an EMBL/GenBank/DDBJ whole genome shotgun (WGS) entry which is preliminary data.</text>
</comment>
<evidence type="ECO:0000313" key="2">
    <source>
        <dbReference type="EMBL" id="KAJ2690904.1"/>
    </source>
</evidence>
<dbReference type="GO" id="GO:0006351">
    <property type="term" value="P:DNA-templated transcription"/>
    <property type="evidence" value="ECO:0007669"/>
    <property type="project" value="InterPro"/>
</dbReference>
<dbReference type="EMBL" id="JANBTX010000006">
    <property type="protein sequence ID" value="KAJ2690904.1"/>
    <property type="molecule type" value="Genomic_DNA"/>
</dbReference>
<dbReference type="Proteomes" id="UP001151516">
    <property type="component" value="Unassembled WGS sequence"/>
</dbReference>
<name>A0A9W8GS44_9FUNG</name>
<feature type="region of interest" description="Disordered" evidence="1">
    <location>
        <begin position="346"/>
        <end position="397"/>
    </location>
</feature>
<feature type="region of interest" description="Disordered" evidence="1">
    <location>
        <begin position="1"/>
        <end position="85"/>
    </location>
</feature>
<evidence type="ECO:0000313" key="3">
    <source>
        <dbReference type="Proteomes" id="UP001151516"/>
    </source>
</evidence>
<proteinExistence type="predicted"/>
<gene>
    <name evidence="2" type="ORF">IWW39_000413</name>
</gene>
<organism evidence="2 3">
    <name type="scientific">Coemansia spiralis</name>
    <dbReference type="NCBI Taxonomy" id="417178"/>
    <lineage>
        <taxon>Eukaryota</taxon>
        <taxon>Fungi</taxon>
        <taxon>Fungi incertae sedis</taxon>
        <taxon>Zoopagomycota</taxon>
        <taxon>Kickxellomycotina</taxon>
        <taxon>Kickxellomycetes</taxon>
        <taxon>Kickxellales</taxon>
        <taxon>Kickxellaceae</taxon>
        <taxon>Coemansia</taxon>
    </lineage>
</organism>
<dbReference type="OrthoDB" id="525027at2759"/>
<dbReference type="AlphaFoldDB" id="A0A9W8GS44"/>
<evidence type="ECO:0000256" key="1">
    <source>
        <dbReference type="SAM" id="MobiDB-lite"/>
    </source>
</evidence>
<feature type="compositionally biased region" description="Basic and acidic residues" evidence="1">
    <location>
        <begin position="15"/>
        <end position="27"/>
    </location>
</feature>
<dbReference type="PANTHER" id="PTHR21243">
    <property type="entry name" value="PROTEIN SCAI"/>
    <property type="match status" value="1"/>
</dbReference>
<reference evidence="2" key="1">
    <citation type="submission" date="2022-07" db="EMBL/GenBank/DDBJ databases">
        <title>Phylogenomic reconstructions and comparative analyses of Kickxellomycotina fungi.</title>
        <authorList>
            <person name="Reynolds N.K."/>
            <person name="Stajich J.E."/>
            <person name="Barry K."/>
            <person name="Grigoriev I.V."/>
            <person name="Crous P."/>
            <person name="Smith M.E."/>
        </authorList>
    </citation>
    <scope>NUCLEOTIDE SEQUENCE</scope>
    <source>
        <strain evidence="2">CBS 109367</strain>
    </source>
</reference>
<evidence type="ECO:0008006" key="4">
    <source>
        <dbReference type="Google" id="ProtNLM"/>
    </source>
</evidence>